<sequence>MVKLKRKIVSGVQMLKENKSYTIYQCLHEESYASSSTSLVFLFSGSVLAAVATKQNIIIY</sequence>
<evidence type="ECO:0000313" key="1">
    <source>
        <dbReference type="EMBL" id="JAD19609.1"/>
    </source>
</evidence>
<dbReference type="EMBL" id="GBRH01278286">
    <property type="protein sequence ID" value="JAD19609.1"/>
    <property type="molecule type" value="Transcribed_RNA"/>
</dbReference>
<accession>A0A0A8Y0G8</accession>
<reference evidence="1" key="1">
    <citation type="submission" date="2014-09" db="EMBL/GenBank/DDBJ databases">
        <authorList>
            <person name="Magalhaes I.L.F."/>
            <person name="Oliveira U."/>
            <person name="Santos F.R."/>
            <person name="Vidigal T.H.D.A."/>
            <person name="Brescovit A.D."/>
            <person name="Santos A.J."/>
        </authorList>
    </citation>
    <scope>NUCLEOTIDE SEQUENCE</scope>
    <source>
        <tissue evidence="1">Shoot tissue taken approximately 20 cm above the soil surface</tissue>
    </source>
</reference>
<name>A0A0A8Y0G8_ARUDO</name>
<proteinExistence type="predicted"/>
<organism evidence="1">
    <name type="scientific">Arundo donax</name>
    <name type="common">Giant reed</name>
    <name type="synonym">Donax arundinaceus</name>
    <dbReference type="NCBI Taxonomy" id="35708"/>
    <lineage>
        <taxon>Eukaryota</taxon>
        <taxon>Viridiplantae</taxon>
        <taxon>Streptophyta</taxon>
        <taxon>Embryophyta</taxon>
        <taxon>Tracheophyta</taxon>
        <taxon>Spermatophyta</taxon>
        <taxon>Magnoliopsida</taxon>
        <taxon>Liliopsida</taxon>
        <taxon>Poales</taxon>
        <taxon>Poaceae</taxon>
        <taxon>PACMAD clade</taxon>
        <taxon>Arundinoideae</taxon>
        <taxon>Arundineae</taxon>
        <taxon>Arundo</taxon>
    </lineage>
</organism>
<dbReference type="AlphaFoldDB" id="A0A0A8Y0G8"/>
<protein>
    <submittedName>
        <fullName evidence="1">Uncharacterized protein</fullName>
    </submittedName>
</protein>
<reference evidence="1" key="2">
    <citation type="journal article" date="2015" name="Data Brief">
        <title>Shoot transcriptome of the giant reed, Arundo donax.</title>
        <authorList>
            <person name="Barrero R.A."/>
            <person name="Guerrero F.D."/>
            <person name="Moolhuijzen P."/>
            <person name="Goolsby J.A."/>
            <person name="Tidwell J."/>
            <person name="Bellgard S.E."/>
            <person name="Bellgard M.I."/>
        </authorList>
    </citation>
    <scope>NUCLEOTIDE SEQUENCE</scope>
    <source>
        <tissue evidence="1">Shoot tissue taken approximately 20 cm above the soil surface</tissue>
    </source>
</reference>